<evidence type="ECO:0000313" key="10">
    <source>
        <dbReference type="Proteomes" id="UP001054945"/>
    </source>
</evidence>
<name>A0AAV4MIC7_CAEEX</name>
<dbReference type="SUPFAM" id="SSF103473">
    <property type="entry name" value="MFS general substrate transporter"/>
    <property type="match status" value="1"/>
</dbReference>
<organism evidence="9 10">
    <name type="scientific">Caerostris extrusa</name>
    <name type="common">Bark spider</name>
    <name type="synonym">Caerostris bankana</name>
    <dbReference type="NCBI Taxonomy" id="172846"/>
    <lineage>
        <taxon>Eukaryota</taxon>
        <taxon>Metazoa</taxon>
        <taxon>Ecdysozoa</taxon>
        <taxon>Arthropoda</taxon>
        <taxon>Chelicerata</taxon>
        <taxon>Arachnida</taxon>
        <taxon>Araneae</taxon>
        <taxon>Araneomorphae</taxon>
        <taxon>Entelegynae</taxon>
        <taxon>Araneoidea</taxon>
        <taxon>Araneidae</taxon>
        <taxon>Caerostris</taxon>
    </lineage>
</organism>
<evidence type="ECO:0000259" key="8">
    <source>
        <dbReference type="Pfam" id="PF12832"/>
    </source>
</evidence>
<evidence type="ECO:0000256" key="6">
    <source>
        <dbReference type="SAM" id="MobiDB-lite"/>
    </source>
</evidence>
<dbReference type="Gene3D" id="1.20.1250.20">
    <property type="entry name" value="MFS general substrate transporter like domains"/>
    <property type="match status" value="1"/>
</dbReference>
<feature type="region of interest" description="Disordered" evidence="6">
    <location>
        <begin position="106"/>
        <end position="130"/>
    </location>
</feature>
<feature type="transmembrane region" description="Helical" evidence="7">
    <location>
        <begin position="77"/>
        <end position="99"/>
    </location>
</feature>
<comment type="similarity">
    <text evidence="2">Belongs to the major facilitator superfamily. MFSD6 family.</text>
</comment>
<comment type="subcellular location">
    <subcellularLocation>
        <location evidence="1">Membrane</location>
        <topology evidence="1">Multi-pass membrane protein</topology>
    </subcellularLocation>
</comment>
<feature type="transmembrane region" description="Helical" evidence="7">
    <location>
        <begin position="12"/>
        <end position="30"/>
    </location>
</feature>
<keyword evidence="10" id="KW-1185">Reference proteome</keyword>
<keyword evidence="4 7" id="KW-1133">Transmembrane helix</keyword>
<keyword evidence="5 7" id="KW-0472">Membrane</keyword>
<proteinExistence type="inferred from homology"/>
<evidence type="ECO:0000256" key="1">
    <source>
        <dbReference type="ARBA" id="ARBA00004141"/>
    </source>
</evidence>
<dbReference type="GO" id="GO:0016020">
    <property type="term" value="C:membrane"/>
    <property type="evidence" value="ECO:0007669"/>
    <property type="project" value="UniProtKB-SubCell"/>
</dbReference>
<accession>A0AAV4MIC7</accession>
<evidence type="ECO:0000256" key="2">
    <source>
        <dbReference type="ARBA" id="ARBA00005241"/>
    </source>
</evidence>
<dbReference type="Pfam" id="PF12832">
    <property type="entry name" value="MFS_1_like"/>
    <property type="match status" value="1"/>
</dbReference>
<dbReference type="Proteomes" id="UP001054945">
    <property type="component" value="Unassembled WGS sequence"/>
</dbReference>
<dbReference type="InterPro" id="IPR036259">
    <property type="entry name" value="MFS_trans_sf"/>
</dbReference>
<evidence type="ECO:0000313" key="9">
    <source>
        <dbReference type="EMBL" id="GIX71216.1"/>
    </source>
</evidence>
<evidence type="ECO:0000256" key="7">
    <source>
        <dbReference type="SAM" id="Phobius"/>
    </source>
</evidence>
<evidence type="ECO:0000256" key="4">
    <source>
        <dbReference type="ARBA" id="ARBA00022989"/>
    </source>
</evidence>
<dbReference type="InterPro" id="IPR051717">
    <property type="entry name" value="MFS_MFSD6"/>
</dbReference>
<gene>
    <name evidence="9" type="primary">AVEN_26006_1</name>
    <name evidence="9" type="ORF">CEXT_399531</name>
</gene>
<dbReference type="PANTHER" id="PTHR16172:SF41">
    <property type="entry name" value="MAJOR FACILITATOR SUPERFAMILY DOMAIN-CONTAINING PROTEIN 6-LIKE"/>
    <property type="match status" value="1"/>
</dbReference>
<protein>
    <submittedName>
        <fullName evidence="9">MFS_1_like domain-containing protein</fullName>
    </submittedName>
</protein>
<dbReference type="AlphaFoldDB" id="A0AAV4MIC7"/>
<feature type="domain" description="Major facilitator superfamily associated" evidence="8">
    <location>
        <begin position="2"/>
        <end position="81"/>
    </location>
</feature>
<sequence>MGYSFLQNPWYSLALEATGVVQYYLLWVAVIEHSHDIAPEGLTSTIITISGAIHFSIGKSSSGIIARTIMDTFGGRFAFRFYACICLAVAILYSIYVYFRRRHSSTKHTLNPSPQKTKSLPIENGNGEKK</sequence>
<feature type="compositionally biased region" description="Polar residues" evidence="6">
    <location>
        <begin position="107"/>
        <end position="118"/>
    </location>
</feature>
<dbReference type="InterPro" id="IPR024989">
    <property type="entry name" value="MFS_assoc_dom"/>
</dbReference>
<evidence type="ECO:0000256" key="3">
    <source>
        <dbReference type="ARBA" id="ARBA00022692"/>
    </source>
</evidence>
<dbReference type="EMBL" id="BPLR01019733">
    <property type="protein sequence ID" value="GIX71216.1"/>
    <property type="molecule type" value="Genomic_DNA"/>
</dbReference>
<evidence type="ECO:0000256" key="5">
    <source>
        <dbReference type="ARBA" id="ARBA00023136"/>
    </source>
</evidence>
<comment type="caution">
    <text evidence="9">The sequence shown here is derived from an EMBL/GenBank/DDBJ whole genome shotgun (WGS) entry which is preliminary data.</text>
</comment>
<dbReference type="PANTHER" id="PTHR16172">
    <property type="entry name" value="MAJOR FACILITATOR SUPERFAMILY DOMAIN-CONTAINING PROTEIN 6-LIKE"/>
    <property type="match status" value="1"/>
</dbReference>
<reference evidence="9 10" key="1">
    <citation type="submission" date="2021-06" db="EMBL/GenBank/DDBJ databases">
        <title>Caerostris extrusa draft genome.</title>
        <authorList>
            <person name="Kono N."/>
            <person name="Arakawa K."/>
        </authorList>
    </citation>
    <scope>NUCLEOTIDE SEQUENCE [LARGE SCALE GENOMIC DNA]</scope>
</reference>
<keyword evidence="3 7" id="KW-0812">Transmembrane</keyword>